<accession>A0A3B1CGK8</accession>
<dbReference type="GO" id="GO:0016787">
    <property type="term" value="F:hydrolase activity"/>
    <property type="evidence" value="ECO:0007669"/>
    <property type="project" value="UniProtKB-KW"/>
</dbReference>
<dbReference type="Pfam" id="PF01867">
    <property type="entry name" value="Cas_Cas1"/>
    <property type="match status" value="1"/>
</dbReference>
<dbReference type="InterPro" id="IPR042206">
    <property type="entry name" value="CRISPR-assoc_Cas1_C"/>
</dbReference>
<dbReference type="GO" id="GO:0046872">
    <property type="term" value="F:metal ion binding"/>
    <property type="evidence" value="ECO:0007669"/>
    <property type="project" value="UniProtKB-KW"/>
</dbReference>
<dbReference type="HAMAP" id="MF_01470">
    <property type="entry name" value="Cas1"/>
    <property type="match status" value="1"/>
</dbReference>
<dbReference type="GO" id="GO:0003677">
    <property type="term" value="F:DNA binding"/>
    <property type="evidence" value="ECO:0007669"/>
    <property type="project" value="UniProtKB-KW"/>
</dbReference>
<gene>
    <name evidence="10" type="ORF">MNBD_IGNAVI01-2201</name>
</gene>
<dbReference type="InterPro" id="IPR002729">
    <property type="entry name" value="CRISPR-assoc_Cas1"/>
</dbReference>
<keyword evidence="5" id="KW-0460">Magnesium</keyword>
<dbReference type="NCBIfam" id="TIGR00287">
    <property type="entry name" value="cas1"/>
    <property type="match status" value="1"/>
</dbReference>
<dbReference type="AlphaFoldDB" id="A0A3B1CGK8"/>
<keyword evidence="8" id="KW-0464">Manganese</keyword>
<evidence type="ECO:0000256" key="6">
    <source>
        <dbReference type="ARBA" id="ARBA00023118"/>
    </source>
</evidence>
<evidence type="ECO:0000256" key="7">
    <source>
        <dbReference type="ARBA" id="ARBA00023125"/>
    </source>
</evidence>
<evidence type="ECO:0000256" key="1">
    <source>
        <dbReference type="ARBA" id="ARBA00022722"/>
    </source>
</evidence>
<evidence type="ECO:0000256" key="3">
    <source>
        <dbReference type="ARBA" id="ARBA00022759"/>
    </source>
</evidence>
<keyword evidence="7" id="KW-0238">DNA-binding</keyword>
<proteinExistence type="inferred from homology"/>
<dbReference type="NCBIfam" id="TIGR03641">
    <property type="entry name" value="cas1_HMARI"/>
    <property type="match status" value="1"/>
</dbReference>
<keyword evidence="1" id="KW-0540">Nuclease</keyword>
<dbReference type="PANTHER" id="PTHR43219">
    <property type="entry name" value="CRISPR-ASSOCIATED ENDONUCLEASE CAS1"/>
    <property type="match status" value="1"/>
</dbReference>
<evidence type="ECO:0000313" key="10">
    <source>
        <dbReference type="EMBL" id="VAX21770.1"/>
    </source>
</evidence>
<feature type="compositionally biased region" description="Acidic residues" evidence="9">
    <location>
        <begin position="29"/>
        <end position="44"/>
    </location>
</feature>
<evidence type="ECO:0000256" key="5">
    <source>
        <dbReference type="ARBA" id="ARBA00022842"/>
    </source>
</evidence>
<dbReference type="EMBL" id="UOGD01000204">
    <property type="protein sequence ID" value="VAX21770.1"/>
    <property type="molecule type" value="Genomic_DNA"/>
</dbReference>
<dbReference type="GO" id="GO:0004520">
    <property type="term" value="F:DNA endonuclease activity"/>
    <property type="evidence" value="ECO:0007669"/>
    <property type="project" value="InterPro"/>
</dbReference>
<dbReference type="PANTHER" id="PTHR43219:SF1">
    <property type="entry name" value="CRISPR-ASSOCIATED ENDONUCLEASE CAS1"/>
    <property type="match status" value="1"/>
</dbReference>
<protein>
    <submittedName>
        <fullName evidence="10">CRISPR-associated protein Cas1</fullName>
    </submittedName>
</protein>
<dbReference type="GO" id="GO:0051607">
    <property type="term" value="P:defense response to virus"/>
    <property type="evidence" value="ECO:0007669"/>
    <property type="project" value="UniProtKB-KW"/>
</dbReference>
<evidence type="ECO:0000256" key="8">
    <source>
        <dbReference type="ARBA" id="ARBA00023211"/>
    </source>
</evidence>
<keyword evidence="2" id="KW-0479">Metal-binding</keyword>
<organism evidence="10">
    <name type="scientific">hydrothermal vent metagenome</name>
    <dbReference type="NCBI Taxonomy" id="652676"/>
    <lineage>
        <taxon>unclassified sequences</taxon>
        <taxon>metagenomes</taxon>
        <taxon>ecological metagenomes</taxon>
    </lineage>
</organism>
<keyword evidence="6" id="KW-0051">Antiviral defense</keyword>
<name>A0A3B1CGK8_9ZZZZ</name>
<dbReference type="Gene3D" id="1.20.120.920">
    <property type="entry name" value="CRISPR-associated endonuclease Cas1, C-terminal domain"/>
    <property type="match status" value="1"/>
</dbReference>
<evidence type="ECO:0000256" key="4">
    <source>
        <dbReference type="ARBA" id="ARBA00022801"/>
    </source>
</evidence>
<keyword evidence="3" id="KW-0255">Endonuclease</keyword>
<reference evidence="10" key="1">
    <citation type="submission" date="2018-06" db="EMBL/GenBank/DDBJ databases">
        <authorList>
            <person name="Zhirakovskaya E."/>
        </authorList>
    </citation>
    <scope>NUCLEOTIDE SEQUENCE</scope>
</reference>
<evidence type="ECO:0000256" key="2">
    <source>
        <dbReference type="ARBA" id="ARBA00022723"/>
    </source>
</evidence>
<keyword evidence="4" id="KW-0378">Hydrolase</keyword>
<dbReference type="GO" id="GO:0043571">
    <property type="term" value="P:maintenance of CRISPR repeat elements"/>
    <property type="evidence" value="ECO:0007669"/>
    <property type="project" value="InterPro"/>
</dbReference>
<evidence type="ECO:0000256" key="9">
    <source>
        <dbReference type="SAM" id="MobiDB-lite"/>
    </source>
</evidence>
<dbReference type="InterPro" id="IPR019858">
    <property type="entry name" value="CRISPR-assoc_Cas1_HMARI/TNEAP"/>
</dbReference>
<feature type="compositionally biased region" description="Basic and acidic residues" evidence="9">
    <location>
        <begin position="45"/>
        <end position="56"/>
    </location>
</feature>
<feature type="region of interest" description="Disordered" evidence="9">
    <location>
        <begin position="24"/>
        <end position="58"/>
    </location>
</feature>
<dbReference type="InterPro" id="IPR042211">
    <property type="entry name" value="CRISPR-assoc_Cas1_N"/>
</dbReference>
<sequence>MKRNYYIFSSGKLIRRQNTLYFEPRKSEESEESTADVIEVEDEASDKKLEESEPKRLPRKPLPVEDIEAIYCFSELRFNTKFLNFLAQNQITLHLFNYYGYYSGSFYPREPFVSGKLLVQQVESYTNNEKRVSIAQKFVEGAAENIRKNLLYYNARNKDMSPFIPKIEEFTKRISKTTDVYELMGIEGNIRSTYYITWNLIIDEPIDFSKREKRPPTNEINALISFGNSLVYTTVLSEIYKTQLNPLISFLHEPGERRFSLALDLAEIFKPLLSDRIIFSLLNKKQIQEKHFDKKLNYCLLTEEGRKIYLREYDEKLKTTIKHRTLKRSVSYRHLIRLECYKLIKHIIGEKEYKPFKIWW</sequence>
<dbReference type="Gene3D" id="3.100.10.20">
    <property type="entry name" value="CRISPR-associated endonuclease Cas1, N-terminal domain"/>
    <property type="match status" value="1"/>
</dbReference>
<dbReference type="CDD" id="cd09722">
    <property type="entry name" value="Cas1_I-B"/>
    <property type="match status" value="1"/>
</dbReference>